<keyword evidence="2" id="KW-1185">Reference proteome</keyword>
<dbReference type="VEuPathDB" id="VectorBase:AALB20_038701"/>
<proteinExistence type="predicted"/>
<dbReference type="Proteomes" id="UP000069272">
    <property type="component" value="Chromosome 3R"/>
</dbReference>
<dbReference type="VEuPathDB" id="VectorBase:AALB014928"/>
<reference evidence="1 2" key="1">
    <citation type="journal article" date="2017" name="G3 (Bethesda)">
        <title>The Physical Genome Mapping of Anopheles albimanus Corrected Scaffold Misassemblies and Identified Interarm Rearrangements in Genus Anopheles.</title>
        <authorList>
            <person name="Artemov G.N."/>
            <person name="Peery A.N."/>
            <person name="Jiang X."/>
            <person name="Tu Z."/>
            <person name="Stegniy V.N."/>
            <person name="Sharakhova M.V."/>
            <person name="Sharakhov I.V."/>
        </authorList>
    </citation>
    <scope>NUCLEOTIDE SEQUENCE [LARGE SCALE GENOMIC DNA]</scope>
    <source>
        <strain evidence="1 2">ALBI9_A</strain>
    </source>
</reference>
<accession>A0A182FZB2</accession>
<dbReference type="EnsemblMetazoa" id="AALB014928-RA">
    <property type="protein sequence ID" value="AALB014928-PA"/>
    <property type="gene ID" value="AALB014928"/>
</dbReference>
<name>A0A182FZB2_ANOAL</name>
<organism evidence="1 2">
    <name type="scientific">Anopheles albimanus</name>
    <name type="common">New world malaria mosquito</name>
    <dbReference type="NCBI Taxonomy" id="7167"/>
    <lineage>
        <taxon>Eukaryota</taxon>
        <taxon>Metazoa</taxon>
        <taxon>Ecdysozoa</taxon>
        <taxon>Arthropoda</taxon>
        <taxon>Hexapoda</taxon>
        <taxon>Insecta</taxon>
        <taxon>Pterygota</taxon>
        <taxon>Neoptera</taxon>
        <taxon>Endopterygota</taxon>
        <taxon>Diptera</taxon>
        <taxon>Nematocera</taxon>
        <taxon>Culicoidea</taxon>
        <taxon>Culicidae</taxon>
        <taxon>Anophelinae</taxon>
        <taxon>Anopheles</taxon>
    </lineage>
</organism>
<reference evidence="1" key="2">
    <citation type="submission" date="2022-08" db="UniProtKB">
        <authorList>
            <consortium name="EnsemblMetazoa"/>
        </authorList>
    </citation>
    <scope>IDENTIFICATION</scope>
    <source>
        <strain evidence="1">STECLA/ALBI9_A</strain>
    </source>
</reference>
<sequence length="86" mass="9676">MVFYNRMLVIKVALAFSFLLILLKLLNCKQEWTSGEKIWKIMDLDTSHAETGSVRITVLPNRTHASEEEIIPTDATEIGSLPATTN</sequence>
<evidence type="ECO:0000313" key="2">
    <source>
        <dbReference type="Proteomes" id="UP000069272"/>
    </source>
</evidence>
<evidence type="ECO:0000313" key="1">
    <source>
        <dbReference type="EnsemblMetazoa" id="AALB014928-PA"/>
    </source>
</evidence>
<dbReference type="AlphaFoldDB" id="A0A182FZB2"/>
<protein>
    <submittedName>
        <fullName evidence="1">Uncharacterized protein</fullName>
    </submittedName>
</protein>